<reference evidence="2 3" key="1">
    <citation type="submission" date="2021-03" db="EMBL/GenBank/DDBJ databases">
        <title>Fibrella sp. HMF5036 genome sequencing and assembly.</title>
        <authorList>
            <person name="Kang H."/>
            <person name="Kim H."/>
            <person name="Bae S."/>
            <person name="Joh K."/>
        </authorList>
    </citation>
    <scope>NUCLEOTIDE SEQUENCE [LARGE SCALE GENOMIC DNA]</scope>
    <source>
        <strain evidence="2 3">HMF5036</strain>
    </source>
</reference>
<protein>
    <recommendedName>
        <fullName evidence="4">Outer membrane protein beta-barrel domain-containing protein</fullName>
    </recommendedName>
</protein>
<keyword evidence="3" id="KW-1185">Reference proteome</keyword>
<gene>
    <name evidence="2" type="ORF">J2I48_01505</name>
</gene>
<dbReference type="Proteomes" id="UP000664795">
    <property type="component" value="Unassembled WGS sequence"/>
</dbReference>
<dbReference type="RefSeq" id="WP_207333606.1">
    <property type="nucleotide sequence ID" value="NZ_JAFMYU010000001.1"/>
</dbReference>
<evidence type="ECO:0008006" key="4">
    <source>
        <dbReference type="Google" id="ProtNLM"/>
    </source>
</evidence>
<dbReference type="EMBL" id="JAFMYU010000001">
    <property type="protein sequence ID" value="MBO0929646.1"/>
    <property type="molecule type" value="Genomic_DNA"/>
</dbReference>
<keyword evidence="1" id="KW-0732">Signal</keyword>
<sequence length="194" mass="21364">MICTIRHILFLSLVALLTAAQAQDTPPADEPPPDFAEFNRRVVLPLEVGMGFSSQQSKALSSVQTCPQITLINHRLRLGASVGGAYSAGVPDLKTDQWQVYAGPRVSVKLTTLSLALNGLPDGIRWGNVQVFVEHLWGQTNTKLIGGGAALEVLKRYSVFVKLHRDYEHQSTWAQFALAYNFIGQRKEKSFGDN</sequence>
<proteinExistence type="predicted"/>
<feature type="chain" id="PRO_5037566684" description="Outer membrane protein beta-barrel domain-containing protein" evidence="1">
    <location>
        <begin position="23"/>
        <end position="194"/>
    </location>
</feature>
<evidence type="ECO:0000256" key="1">
    <source>
        <dbReference type="SAM" id="SignalP"/>
    </source>
</evidence>
<name>A0A939G450_9BACT</name>
<evidence type="ECO:0000313" key="3">
    <source>
        <dbReference type="Proteomes" id="UP000664795"/>
    </source>
</evidence>
<accession>A0A939G450</accession>
<evidence type="ECO:0000313" key="2">
    <source>
        <dbReference type="EMBL" id="MBO0929646.1"/>
    </source>
</evidence>
<organism evidence="2 3">
    <name type="scientific">Fibrella aquatilis</name>
    <dbReference type="NCBI Taxonomy" id="2817059"/>
    <lineage>
        <taxon>Bacteria</taxon>
        <taxon>Pseudomonadati</taxon>
        <taxon>Bacteroidota</taxon>
        <taxon>Cytophagia</taxon>
        <taxon>Cytophagales</taxon>
        <taxon>Spirosomataceae</taxon>
        <taxon>Fibrella</taxon>
    </lineage>
</organism>
<feature type="signal peptide" evidence="1">
    <location>
        <begin position="1"/>
        <end position="22"/>
    </location>
</feature>
<comment type="caution">
    <text evidence="2">The sequence shown here is derived from an EMBL/GenBank/DDBJ whole genome shotgun (WGS) entry which is preliminary data.</text>
</comment>
<dbReference type="AlphaFoldDB" id="A0A939G450"/>